<dbReference type="AlphaFoldDB" id="A0A1I7BB72"/>
<organism evidence="2 3">
    <name type="scientific">Pseudovibrio denitrificans</name>
    <dbReference type="NCBI Taxonomy" id="258256"/>
    <lineage>
        <taxon>Bacteria</taxon>
        <taxon>Pseudomonadati</taxon>
        <taxon>Pseudomonadota</taxon>
        <taxon>Alphaproteobacteria</taxon>
        <taxon>Hyphomicrobiales</taxon>
        <taxon>Stappiaceae</taxon>
        <taxon>Pseudovibrio</taxon>
    </lineage>
</organism>
<reference evidence="3" key="1">
    <citation type="submission" date="2016-10" db="EMBL/GenBank/DDBJ databases">
        <authorList>
            <person name="Varghese N."/>
            <person name="Submissions S."/>
        </authorList>
    </citation>
    <scope>NUCLEOTIDE SEQUENCE [LARGE SCALE GENOMIC DNA]</scope>
    <source>
        <strain evidence="3">DSM 17465</strain>
    </source>
</reference>
<dbReference type="Proteomes" id="UP000183371">
    <property type="component" value="Unassembled WGS sequence"/>
</dbReference>
<evidence type="ECO:0000256" key="1">
    <source>
        <dbReference type="SAM" id="SignalP"/>
    </source>
</evidence>
<evidence type="ECO:0008006" key="4">
    <source>
        <dbReference type="Google" id="ProtNLM"/>
    </source>
</evidence>
<gene>
    <name evidence="2" type="ORF">SAMN05444141_103837</name>
</gene>
<keyword evidence="1" id="KW-0732">Signal</keyword>
<evidence type="ECO:0000313" key="3">
    <source>
        <dbReference type="Proteomes" id="UP000183371"/>
    </source>
</evidence>
<accession>A0A1I7BB72</accession>
<sequence length="90" mass="10188">MKTTRLFFAVVVFCFSIFGAKASMPVNPDRPYSETTCSYAIERLKEAVAGSPLQSRKEQQRTVQYATEQVERACLEDAGRTDKPPKPQRK</sequence>
<feature type="signal peptide" evidence="1">
    <location>
        <begin position="1"/>
        <end position="22"/>
    </location>
</feature>
<protein>
    <recommendedName>
        <fullName evidence="4">UrcA family protein</fullName>
    </recommendedName>
</protein>
<dbReference type="RefSeq" id="WP_164845256.1">
    <property type="nucleotide sequence ID" value="NZ_FPBD01000003.1"/>
</dbReference>
<keyword evidence="3" id="KW-1185">Reference proteome</keyword>
<proteinExistence type="predicted"/>
<name>A0A1I7BB72_9HYPH</name>
<feature type="chain" id="PRO_5010300642" description="UrcA family protein" evidence="1">
    <location>
        <begin position="23"/>
        <end position="90"/>
    </location>
</feature>
<dbReference type="EMBL" id="FPBD01000003">
    <property type="protein sequence ID" value="SFT84480.1"/>
    <property type="molecule type" value="Genomic_DNA"/>
</dbReference>
<evidence type="ECO:0000313" key="2">
    <source>
        <dbReference type="EMBL" id="SFT84480.1"/>
    </source>
</evidence>